<dbReference type="RefSeq" id="YP_010781160.1">
    <property type="nucleotide sequence ID" value="NC_075038.1"/>
</dbReference>
<protein>
    <submittedName>
        <fullName evidence="1">Putative ORFan</fullName>
    </submittedName>
</protein>
<reference evidence="1" key="2">
    <citation type="journal article" date="2018" name="Nat. Commun.">
        <title>Tailed giant Tupanvirus possesses the most complete translational apparatus of the known virosphere.</title>
        <authorList>
            <person name="Abrahao J."/>
            <person name="Silva L."/>
            <person name="Silva L.S."/>
            <person name="Khalil J.Y.B."/>
            <person name="Rodrigues R."/>
            <person name="Arantes T."/>
            <person name="Assis F."/>
            <person name="Boratto P."/>
            <person name="Andrade M."/>
            <person name="Kroon E.G."/>
            <person name="Ribeiro B."/>
            <person name="Bergier I."/>
            <person name="Seligmann H."/>
            <person name="Ghigo E."/>
            <person name="Colson P."/>
            <person name="Levasseur A."/>
            <person name="Kroemer G."/>
            <person name="Raoult D."/>
            <person name="La Scola B."/>
        </authorList>
    </citation>
    <scope>NUCLEOTIDE SEQUENCE [LARGE SCALE GENOMIC DNA]</scope>
    <source>
        <strain evidence="1">Deep ocean</strain>
    </source>
</reference>
<sequence length="169" mass="20152">MPQFKHETENYVKTFKFGPGLKFSCDKKIKSEDQKLKYRKEKGLDVYNDSDVLIGKYYKRGNTWKCFIKINNIFGNDINLLSGINKMLALNELTIKNKLDIPIFCSVHAIDKDIYFMWTYNKKGYFLKQNVQNEIMRVVYLLEKVVTMINNNNNHMDHHTNYKDQKDYI</sequence>
<proteinExistence type="predicted"/>
<dbReference type="EMBL" id="MF405918">
    <property type="protein sequence ID" value="QKU34523.1"/>
    <property type="molecule type" value="Genomic_DNA"/>
</dbReference>
<dbReference type="GeneID" id="80517851"/>
<accession>A0A6N1NS36</accession>
<name>A0A6N1NS36_9VIRU</name>
<organism evidence="1">
    <name type="scientific">Tupanvirus deep ocean</name>
    <dbReference type="NCBI Taxonomy" id="2126984"/>
    <lineage>
        <taxon>Viruses</taxon>
        <taxon>Varidnaviria</taxon>
        <taxon>Bamfordvirae</taxon>
        <taxon>Nucleocytoviricota</taxon>
        <taxon>Megaviricetes</taxon>
        <taxon>Imitervirales</taxon>
        <taxon>Mimiviridae</taxon>
        <taxon>Megamimivirinae</taxon>
        <taxon>Tupanvirus</taxon>
        <taxon>Tupanvirus altamarinense</taxon>
    </lineage>
</organism>
<evidence type="ECO:0000313" key="1">
    <source>
        <dbReference type="EMBL" id="QKU34523.1"/>
    </source>
</evidence>
<reference evidence="1" key="1">
    <citation type="submission" date="2017-06" db="EMBL/GenBank/DDBJ databases">
        <authorList>
            <person name="Assis F.L."/>
            <person name="Abrahao J.S."/>
            <person name="Silva L."/>
            <person name="Khalil J.B."/>
            <person name="Rodrigues R."/>
            <person name="Silva L.S."/>
            <person name="Boratto P."/>
            <person name="Andrade M."/>
            <person name="Kroon E.G."/>
            <person name="Ribeiro B."/>
            <person name="Bergier I."/>
            <person name="Seligmann H."/>
            <person name="Ghigo E."/>
            <person name="Colson P."/>
            <person name="Levasseur A."/>
            <person name="Raoult D."/>
            <person name="Scola B.L."/>
        </authorList>
    </citation>
    <scope>NUCLEOTIDE SEQUENCE</scope>
    <source>
        <strain evidence="1">Deep ocean</strain>
    </source>
</reference>
<dbReference type="KEGG" id="vg:80517851"/>